<protein>
    <submittedName>
        <fullName evidence="3">PepSY domain-containing protein</fullName>
    </submittedName>
</protein>
<proteinExistence type="predicted"/>
<comment type="caution">
    <text evidence="3">The sequence shown here is derived from an EMBL/GenBank/DDBJ whole genome shotgun (WGS) entry which is preliminary data.</text>
</comment>
<dbReference type="InterPro" id="IPR025711">
    <property type="entry name" value="PepSY"/>
</dbReference>
<keyword evidence="4" id="KW-1185">Reference proteome</keyword>
<organism evidence="3 4">
    <name type="scientific">Shewanella submarina</name>
    <dbReference type="NCBI Taxonomy" id="2016376"/>
    <lineage>
        <taxon>Bacteria</taxon>
        <taxon>Pseudomonadati</taxon>
        <taxon>Pseudomonadota</taxon>
        <taxon>Gammaproteobacteria</taxon>
        <taxon>Alteromonadales</taxon>
        <taxon>Shewanellaceae</taxon>
        <taxon>Shewanella</taxon>
    </lineage>
</organism>
<evidence type="ECO:0000259" key="2">
    <source>
        <dbReference type="Pfam" id="PF03413"/>
    </source>
</evidence>
<dbReference type="RefSeq" id="WP_248937621.1">
    <property type="nucleotide sequence ID" value="NZ_JAKILF010000011.1"/>
</dbReference>
<feature type="transmembrane region" description="Helical" evidence="1">
    <location>
        <begin position="203"/>
        <end position="224"/>
    </location>
</feature>
<dbReference type="Proteomes" id="UP001595621">
    <property type="component" value="Unassembled WGS sequence"/>
</dbReference>
<dbReference type="Pfam" id="PF03929">
    <property type="entry name" value="PepSY_TM"/>
    <property type="match status" value="1"/>
</dbReference>
<keyword evidence="1" id="KW-1133">Transmembrane helix</keyword>
<dbReference type="Pfam" id="PF03413">
    <property type="entry name" value="PepSY"/>
    <property type="match status" value="1"/>
</dbReference>
<evidence type="ECO:0000313" key="4">
    <source>
        <dbReference type="Proteomes" id="UP001595621"/>
    </source>
</evidence>
<feature type="transmembrane region" description="Helical" evidence="1">
    <location>
        <begin position="12"/>
        <end position="34"/>
    </location>
</feature>
<name>A0ABV7GHK6_9GAMM</name>
<dbReference type="EMBL" id="JBHRTD010000023">
    <property type="protein sequence ID" value="MFC3141049.1"/>
    <property type="molecule type" value="Genomic_DNA"/>
</dbReference>
<gene>
    <name evidence="3" type="ORF">ACFOE0_23115</name>
</gene>
<feature type="domain" description="PepSY" evidence="2">
    <location>
        <begin position="110"/>
        <end position="174"/>
    </location>
</feature>
<dbReference type="InterPro" id="IPR005625">
    <property type="entry name" value="PepSY-ass_TM"/>
</dbReference>
<reference evidence="4" key="1">
    <citation type="journal article" date="2019" name="Int. J. Syst. Evol. Microbiol.">
        <title>The Global Catalogue of Microorganisms (GCM) 10K type strain sequencing project: providing services to taxonomists for standard genome sequencing and annotation.</title>
        <authorList>
            <consortium name="The Broad Institute Genomics Platform"/>
            <consortium name="The Broad Institute Genome Sequencing Center for Infectious Disease"/>
            <person name="Wu L."/>
            <person name="Ma J."/>
        </authorList>
    </citation>
    <scope>NUCLEOTIDE SEQUENCE [LARGE SCALE GENOMIC DNA]</scope>
    <source>
        <strain evidence="4">KCTC 52277</strain>
    </source>
</reference>
<keyword evidence="1" id="KW-0812">Transmembrane</keyword>
<keyword evidence="1" id="KW-0472">Membrane</keyword>
<accession>A0ABV7GHK6</accession>
<evidence type="ECO:0000313" key="3">
    <source>
        <dbReference type="EMBL" id="MFC3141049.1"/>
    </source>
</evidence>
<evidence type="ECO:0000256" key="1">
    <source>
        <dbReference type="SAM" id="Phobius"/>
    </source>
</evidence>
<sequence length="231" mass="25656">MISSAGTRKIHNSLNLVVGIQILIWLITGCYMVLMDINFIRGQHLIAPTQTAVIAADTVKVQPADIQSRLGPISSLRLLAHPSGPAYLVNHNERSLLISAVDGRTLPDTLNRDQAIEAALARFNGAGELITAALLETPPDEVSWITPPVWQVSFTGVGEPRLYLNAQTGELISKRHNYWQVFDLFWMLHIMDYDTRENIHNPLLQIAASLALISALSGIVLLWVSRRRRPL</sequence>